<evidence type="ECO:0000256" key="2">
    <source>
        <dbReference type="SAM" id="MobiDB-lite"/>
    </source>
</evidence>
<protein>
    <recommendedName>
        <fullName evidence="5">Oxysterol binding protein</fullName>
    </recommendedName>
</protein>
<evidence type="ECO:0000256" key="1">
    <source>
        <dbReference type="ARBA" id="ARBA00008842"/>
    </source>
</evidence>
<dbReference type="InterPro" id="IPR037239">
    <property type="entry name" value="OSBP_sf"/>
</dbReference>
<dbReference type="InterPro" id="IPR000648">
    <property type="entry name" value="Oxysterol-bd"/>
</dbReference>
<proteinExistence type="inferred from homology"/>
<comment type="similarity">
    <text evidence="1">Belongs to the OSBP family.</text>
</comment>
<reference evidence="3 4" key="1">
    <citation type="journal article" date="2019" name="PLoS Negl. Trop. Dis.">
        <title>Whole genome sequencing of Entamoeba nuttalli reveals mammalian host-related molecular signatures and a novel octapeptide-repeat surface protein.</title>
        <authorList>
            <person name="Tanaka M."/>
            <person name="Makiuchi T."/>
            <person name="Komiyama T."/>
            <person name="Shiina T."/>
            <person name="Osaki K."/>
            <person name="Tachibana H."/>
        </authorList>
    </citation>
    <scope>NUCLEOTIDE SEQUENCE [LARGE SCALE GENOMIC DNA]</scope>
    <source>
        <strain evidence="3 4">P19-061405</strain>
    </source>
</reference>
<dbReference type="Pfam" id="PF01237">
    <property type="entry name" value="Oxysterol_BP"/>
    <property type="match status" value="1"/>
</dbReference>
<evidence type="ECO:0008006" key="5">
    <source>
        <dbReference type="Google" id="ProtNLM"/>
    </source>
</evidence>
<keyword evidence="4" id="KW-1185">Reference proteome</keyword>
<gene>
    <name evidence="3" type="ORF">ENUP19_0140G0022</name>
</gene>
<name>A0ABQ0DKB1_9EUKA</name>
<dbReference type="Gene3D" id="1.10.287.2720">
    <property type="match status" value="1"/>
</dbReference>
<evidence type="ECO:0000313" key="3">
    <source>
        <dbReference type="EMBL" id="GAB1223295.1"/>
    </source>
</evidence>
<sequence length="491" mass="57041">MTTPIRIDSDAIKQLHGTVYVQQEEKTQEFVDAMEKGDGKSIIWEILKQLRPGMSLERITMPTHVMEPRSLLEKLTDYFTHLDLVNAAANAPTAEERMVKLVQFFLSGFYITPKACKKPYNPLLGEFYRTSWSHADGSKTFFIAEQTSHHPPVSSIYACNRQAGWVGTGSLDFVTTFNGLSASAGIQGLIKAKFTKFDEDYEWNFPMALVTGIYIPPLTMEIGGVLNFVCKQSGYKAKVEFKTMSMFSSSNYRQINGIISDPEGKPIYEINGRYDEELFITDKRTKEKKSFFKVEELKKTKEQRLVREFDKLHPFESEKLFKRVSDAIIKNDQNLAMEEKFVLEEAQRTQRKLNDEKKVEQERRLFDKQGSDHDWKYKWENWNKYDPETEGEELEIGGKIVTLKKNEVLNEERIKEILSDVPYPDWKEGEEPPHMLESFKFLLDRYKKVEDNKDKEEENKEEENKETEEKKEETPTNENDSLCPKAVVAKA</sequence>
<organism evidence="3 4">
    <name type="scientific">Entamoeba nuttalli</name>
    <dbReference type="NCBI Taxonomy" id="412467"/>
    <lineage>
        <taxon>Eukaryota</taxon>
        <taxon>Amoebozoa</taxon>
        <taxon>Evosea</taxon>
        <taxon>Archamoebae</taxon>
        <taxon>Mastigamoebida</taxon>
        <taxon>Entamoebidae</taxon>
        <taxon>Entamoeba</taxon>
    </lineage>
</organism>
<dbReference type="Proteomes" id="UP001628156">
    <property type="component" value="Unassembled WGS sequence"/>
</dbReference>
<dbReference type="PANTHER" id="PTHR10972:SF102">
    <property type="entry name" value="OXYSTEROL-BINDING PROTEIN"/>
    <property type="match status" value="1"/>
</dbReference>
<dbReference type="EMBL" id="BAAFRS010000140">
    <property type="protein sequence ID" value="GAB1223295.1"/>
    <property type="molecule type" value="Genomic_DNA"/>
</dbReference>
<dbReference type="Gene3D" id="3.30.70.3490">
    <property type="match status" value="1"/>
</dbReference>
<dbReference type="SUPFAM" id="SSF144000">
    <property type="entry name" value="Oxysterol-binding protein-like"/>
    <property type="match status" value="1"/>
</dbReference>
<comment type="caution">
    <text evidence="3">The sequence shown here is derived from an EMBL/GenBank/DDBJ whole genome shotgun (WGS) entry which is preliminary data.</text>
</comment>
<accession>A0ABQ0DKB1</accession>
<dbReference type="PANTHER" id="PTHR10972">
    <property type="entry name" value="OXYSTEROL-BINDING PROTEIN-RELATED"/>
    <property type="match status" value="1"/>
</dbReference>
<feature type="region of interest" description="Disordered" evidence="2">
    <location>
        <begin position="450"/>
        <end position="491"/>
    </location>
</feature>
<dbReference type="Gene3D" id="2.40.160.120">
    <property type="match status" value="1"/>
</dbReference>
<evidence type="ECO:0000313" key="4">
    <source>
        <dbReference type="Proteomes" id="UP001628156"/>
    </source>
</evidence>